<accession>A0ABU2JQS8</accession>
<dbReference type="SUPFAM" id="SSF47336">
    <property type="entry name" value="ACP-like"/>
    <property type="match status" value="1"/>
</dbReference>
<sequence>MSDTVTPGADDVAGTIAGFITDRFPQAELSDDQDIFALGYINSLFAMELVMFVERTFSLTIPNQELAIDNFRTVAAMTALVGRLRPAVAAGGAG</sequence>
<reference evidence="3" key="1">
    <citation type="submission" date="2023-07" db="EMBL/GenBank/DDBJ databases">
        <title>30 novel species of actinomycetes from the DSMZ collection.</title>
        <authorList>
            <person name="Nouioui I."/>
        </authorList>
    </citation>
    <scope>NUCLEOTIDE SEQUENCE [LARGE SCALE GENOMIC DNA]</scope>
    <source>
        <strain evidence="3">DSM 44915</strain>
    </source>
</reference>
<evidence type="ECO:0000313" key="2">
    <source>
        <dbReference type="EMBL" id="MDT0267347.1"/>
    </source>
</evidence>
<dbReference type="EMBL" id="JAVREO010000007">
    <property type="protein sequence ID" value="MDT0267347.1"/>
    <property type="molecule type" value="Genomic_DNA"/>
</dbReference>
<name>A0ABU2JQS8_9ACTN</name>
<dbReference type="Gene3D" id="1.10.1200.10">
    <property type="entry name" value="ACP-like"/>
    <property type="match status" value="1"/>
</dbReference>
<organism evidence="2 3">
    <name type="scientific">Streptomyces chisholmiae</name>
    <dbReference type="NCBI Taxonomy" id="3075540"/>
    <lineage>
        <taxon>Bacteria</taxon>
        <taxon>Bacillati</taxon>
        <taxon>Actinomycetota</taxon>
        <taxon>Actinomycetes</taxon>
        <taxon>Kitasatosporales</taxon>
        <taxon>Streptomycetaceae</taxon>
        <taxon>Streptomyces</taxon>
    </lineage>
</organism>
<evidence type="ECO:0000313" key="3">
    <source>
        <dbReference type="Proteomes" id="UP001183410"/>
    </source>
</evidence>
<protein>
    <submittedName>
        <fullName evidence="2">Acyl carrier protein</fullName>
    </submittedName>
</protein>
<dbReference type="Pfam" id="PF00550">
    <property type="entry name" value="PP-binding"/>
    <property type="match status" value="1"/>
</dbReference>
<evidence type="ECO:0000259" key="1">
    <source>
        <dbReference type="PROSITE" id="PS50075"/>
    </source>
</evidence>
<comment type="caution">
    <text evidence="2">The sequence shown here is derived from an EMBL/GenBank/DDBJ whole genome shotgun (WGS) entry which is preliminary data.</text>
</comment>
<dbReference type="Proteomes" id="UP001183410">
    <property type="component" value="Unassembled WGS sequence"/>
</dbReference>
<gene>
    <name evidence="2" type="ORF">RM844_13735</name>
</gene>
<feature type="domain" description="Carrier" evidence="1">
    <location>
        <begin position="3"/>
        <end position="85"/>
    </location>
</feature>
<dbReference type="InterPro" id="IPR036736">
    <property type="entry name" value="ACP-like_sf"/>
</dbReference>
<dbReference type="InterPro" id="IPR009081">
    <property type="entry name" value="PP-bd_ACP"/>
</dbReference>
<keyword evidence="3" id="KW-1185">Reference proteome</keyword>
<dbReference type="PROSITE" id="PS50075">
    <property type="entry name" value="CARRIER"/>
    <property type="match status" value="1"/>
</dbReference>
<proteinExistence type="predicted"/>
<dbReference type="RefSeq" id="WP_311667409.1">
    <property type="nucleotide sequence ID" value="NZ_JAVREO010000007.1"/>
</dbReference>